<dbReference type="InterPro" id="IPR013320">
    <property type="entry name" value="ConA-like_dom_sf"/>
</dbReference>
<evidence type="ECO:0000313" key="3">
    <source>
        <dbReference type="EMBL" id="MDO7876842.1"/>
    </source>
</evidence>
<accession>A0ABT9BF30</accession>
<reference evidence="3" key="1">
    <citation type="submission" date="2023-07" db="EMBL/GenBank/DDBJ databases">
        <authorList>
            <person name="Kim M.K."/>
        </authorList>
    </citation>
    <scope>NUCLEOTIDE SEQUENCE</scope>
    <source>
        <strain evidence="3">ASUV-10-1</strain>
    </source>
</reference>
<name>A0ABT9BF30_9BACT</name>
<protein>
    <submittedName>
        <fullName evidence="3">LamG-like jellyroll fold domain-containing protein</fullName>
    </submittedName>
</protein>
<dbReference type="NCBIfam" id="TIGR04183">
    <property type="entry name" value="Por_Secre_tail"/>
    <property type="match status" value="1"/>
</dbReference>
<feature type="domain" description="Secretion system C-terminal sorting" evidence="2">
    <location>
        <begin position="277"/>
        <end position="340"/>
    </location>
</feature>
<feature type="chain" id="PRO_5045527398" evidence="1">
    <location>
        <begin position="21"/>
        <end position="350"/>
    </location>
</feature>
<evidence type="ECO:0000259" key="2">
    <source>
        <dbReference type="Pfam" id="PF18962"/>
    </source>
</evidence>
<evidence type="ECO:0000256" key="1">
    <source>
        <dbReference type="SAM" id="SignalP"/>
    </source>
</evidence>
<organism evidence="3 4">
    <name type="scientific">Hymenobacter aranciens</name>
    <dbReference type="NCBI Taxonomy" id="3063996"/>
    <lineage>
        <taxon>Bacteria</taxon>
        <taxon>Pseudomonadati</taxon>
        <taxon>Bacteroidota</taxon>
        <taxon>Cytophagia</taxon>
        <taxon>Cytophagales</taxon>
        <taxon>Hymenobacteraceae</taxon>
        <taxon>Hymenobacter</taxon>
    </lineage>
</organism>
<feature type="signal peptide" evidence="1">
    <location>
        <begin position="1"/>
        <end position="20"/>
    </location>
</feature>
<evidence type="ECO:0000313" key="4">
    <source>
        <dbReference type="Proteomes" id="UP001176429"/>
    </source>
</evidence>
<dbReference type="EMBL" id="JAUQSY010000014">
    <property type="protein sequence ID" value="MDO7876842.1"/>
    <property type="molecule type" value="Genomic_DNA"/>
</dbReference>
<gene>
    <name evidence="3" type="ORF">Q5H93_19005</name>
</gene>
<dbReference type="SUPFAM" id="SSF49899">
    <property type="entry name" value="Concanavalin A-like lectins/glucanases"/>
    <property type="match status" value="1"/>
</dbReference>
<dbReference type="InterPro" id="IPR026444">
    <property type="entry name" value="Secre_tail"/>
</dbReference>
<dbReference type="RefSeq" id="WP_305008231.1">
    <property type="nucleotide sequence ID" value="NZ_JAUQSY010000014.1"/>
</dbReference>
<proteinExistence type="predicted"/>
<dbReference type="Proteomes" id="UP001176429">
    <property type="component" value="Unassembled WGS sequence"/>
</dbReference>
<keyword evidence="1" id="KW-0732">Signal</keyword>
<dbReference type="Pfam" id="PF18962">
    <property type="entry name" value="Por_Secre_tail"/>
    <property type="match status" value="1"/>
</dbReference>
<comment type="caution">
    <text evidence="3">The sequence shown here is derived from an EMBL/GenBank/DDBJ whole genome shotgun (WGS) entry which is preliminary data.</text>
</comment>
<keyword evidence="4" id="KW-1185">Reference proteome</keyword>
<sequence>MKRLTILLAVIALSLQTAHAQINLNSGLLGRFPFDGNSVDVSGNMGSSTDYSVTYAADARGQANGALRLNGAGRVDITPDGLLDFGTTGSFSFSVAFRTLSSGTQSFFTNRGNMTAGTSNAWPVGWRLGFDNTQVGKVYLDLFGFLPNTNASLGLATQASFNDGLWHTAAITVNRSTQQIRIYVDGAAQALTYVSTNPTYGNVTGTVFQYGQQLAATMSLNPGYANGVLVNSFGVSLNGSLDEARFYNRVLSVAEVQSLSSLVLATKATEASAAIQIFPNPAAAGRFTVKLPAAASAPRLRVYTLIGQQVQPIVKQVAPQEIQVAGLQAGLYMVRVEGAGQPFSRWLRVE</sequence>
<dbReference type="Gene3D" id="2.60.120.200">
    <property type="match status" value="1"/>
</dbReference>
<dbReference type="Pfam" id="PF13385">
    <property type="entry name" value="Laminin_G_3"/>
    <property type="match status" value="1"/>
</dbReference>